<protein>
    <recommendedName>
        <fullName evidence="1">Insertion element IS150 protein InsJ-like helix-turn-helix domain-containing protein</fullName>
    </recommendedName>
</protein>
<dbReference type="EMBL" id="VSSQ01076459">
    <property type="protein sequence ID" value="MPN26800.1"/>
    <property type="molecule type" value="Genomic_DNA"/>
</dbReference>
<accession>A0A645GKX8</accession>
<sequence length="102" mass="11891">MSGKKGMKKYPSSFKEQAVHMHIEDGLTIREINERLGIADRQRLKKWCAAYRKLGLLGLQPQLKGRPKKISKTEAEQLPDEVKRLRMENELLRNFLCEVGKR</sequence>
<dbReference type="Gene3D" id="1.10.10.60">
    <property type="entry name" value="Homeodomain-like"/>
    <property type="match status" value="1"/>
</dbReference>
<feature type="domain" description="Insertion element IS150 protein InsJ-like helix-turn-helix" evidence="1">
    <location>
        <begin position="14"/>
        <end position="68"/>
    </location>
</feature>
<reference evidence="2" key="1">
    <citation type="submission" date="2019-08" db="EMBL/GenBank/DDBJ databases">
        <authorList>
            <person name="Kucharzyk K."/>
            <person name="Murdoch R.W."/>
            <person name="Higgins S."/>
            <person name="Loffler F."/>
        </authorList>
    </citation>
    <scope>NUCLEOTIDE SEQUENCE</scope>
</reference>
<proteinExistence type="predicted"/>
<dbReference type="AlphaFoldDB" id="A0A645GKX8"/>
<dbReference type="SUPFAM" id="SSF46689">
    <property type="entry name" value="Homeodomain-like"/>
    <property type="match status" value="1"/>
</dbReference>
<gene>
    <name evidence="2" type="ORF">SDC9_174225</name>
</gene>
<evidence type="ECO:0000259" key="1">
    <source>
        <dbReference type="Pfam" id="PF13518"/>
    </source>
</evidence>
<organism evidence="2">
    <name type="scientific">bioreactor metagenome</name>
    <dbReference type="NCBI Taxonomy" id="1076179"/>
    <lineage>
        <taxon>unclassified sequences</taxon>
        <taxon>metagenomes</taxon>
        <taxon>ecological metagenomes</taxon>
    </lineage>
</organism>
<dbReference type="InterPro" id="IPR055247">
    <property type="entry name" value="InsJ-like_HTH"/>
</dbReference>
<dbReference type="Pfam" id="PF13518">
    <property type="entry name" value="HTH_28"/>
    <property type="match status" value="1"/>
</dbReference>
<evidence type="ECO:0000313" key="2">
    <source>
        <dbReference type="EMBL" id="MPN26800.1"/>
    </source>
</evidence>
<dbReference type="InterPro" id="IPR009057">
    <property type="entry name" value="Homeodomain-like_sf"/>
</dbReference>
<comment type="caution">
    <text evidence="2">The sequence shown here is derived from an EMBL/GenBank/DDBJ whole genome shotgun (WGS) entry which is preliminary data.</text>
</comment>
<name>A0A645GKX8_9ZZZZ</name>